<name>A0ABS1PRC7_9ACTN</name>
<dbReference type="SUPFAM" id="SSF53697">
    <property type="entry name" value="SIS domain"/>
    <property type="match status" value="1"/>
</dbReference>
<proteinExistence type="predicted"/>
<evidence type="ECO:0000256" key="4">
    <source>
        <dbReference type="ARBA" id="ARBA00022737"/>
    </source>
</evidence>
<dbReference type="PANTHER" id="PTHR10937:SF0">
    <property type="entry name" value="GLUTAMINE--FRUCTOSE-6-PHOSPHATE TRANSAMINASE (ISOMERIZING)"/>
    <property type="match status" value="1"/>
</dbReference>
<feature type="domain" description="SIS" evidence="5">
    <location>
        <begin position="30"/>
        <end position="180"/>
    </location>
</feature>
<organism evidence="6 7">
    <name type="scientific">Streptomyces endocoffeicus</name>
    <dbReference type="NCBI Taxonomy" id="2898945"/>
    <lineage>
        <taxon>Bacteria</taxon>
        <taxon>Bacillati</taxon>
        <taxon>Actinomycetota</taxon>
        <taxon>Actinomycetes</taxon>
        <taxon>Kitasatosporales</taxon>
        <taxon>Streptomycetaceae</taxon>
        <taxon>Streptomyces</taxon>
    </lineage>
</organism>
<dbReference type="EC" id="2.6.1.16" evidence="2"/>
<dbReference type="CDD" id="cd05008">
    <property type="entry name" value="SIS_GlmS_GlmD_1"/>
    <property type="match status" value="1"/>
</dbReference>
<evidence type="ECO:0000256" key="2">
    <source>
        <dbReference type="ARBA" id="ARBA00012916"/>
    </source>
</evidence>
<sequence length="380" mass="39502">MGALDPEVMIRQVSCLAGDLKDMTGPVGRVVEALFASADWGSVGSVHLVGDGDSYYAALSAELAFRSLAGVDCVAAPALGFLEYQAPWLRPRNTGRHLVVGISASGFTPRVVQALARAGRHGALTLALTGVPDSPLARTADHTLPVQLSGSEPSPGIRTYQASLLGLLLLAVRLGEARRHHTSGGREALEREIATMHEGVASTVAELGEACSRAARLVGDGPVVVMVGSGPGLGAALYGAAKLIEGAGVSARGQDLEEWHHVDRFAGPYDMPVFVLAPPGRSHRRAVEVAARAAELGRRVIAVAHREDTAVVSHSTAVLPVAARPREEFSPLLYHLFSGVLACRTAQRLGRVPFCTGPAAPATASLAVAQRSSPVSTGLV</sequence>
<keyword evidence="4" id="KW-0677">Repeat</keyword>
<dbReference type="PANTHER" id="PTHR10937">
    <property type="entry name" value="GLUCOSAMINE--FRUCTOSE-6-PHOSPHATE AMINOTRANSFERASE, ISOMERIZING"/>
    <property type="match status" value="1"/>
</dbReference>
<dbReference type="Pfam" id="PF01380">
    <property type="entry name" value="SIS"/>
    <property type="match status" value="1"/>
</dbReference>
<comment type="catalytic activity">
    <reaction evidence="1">
        <text>D-fructose 6-phosphate + L-glutamine = D-glucosamine 6-phosphate + L-glutamate</text>
        <dbReference type="Rhea" id="RHEA:13237"/>
        <dbReference type="ChEBI" id="CHEBI:29985"/>
        <dbReference type="ChEBI" id="CHEBI:58359"/>
        <dbReference type="ChEBI" id="CHEBI:58725"/>
        <dbReference type="ChEBI" id="CHEBI:61527"/>
        <dbReference type="EC" id="2.6.1.16"/>
    </reaction>
</comment>
<dbReference type="InterPro" id="IPR001347">
    <property type="entry name" value="SIS_dom"/>
</dbReference>
<evidence type="ECO:0000313" key="6">
    <source>
        <dbReference type="EMBL" id="MBL1114979.1"/>
    </source>
</evidence>
<keyword evidence="7" id="KW-1185">Reference proteome</keyword>
<comment type="caution">
    <text evidence="6">The sequence shown here is derived from an EMBL/GenBank/DDBJ whole genome shotgun (WGS) entry which is preliminary data.</text>
</comment>
<dbReference type="InterPro" id="IPR046348">
    <property type="entry name" value="SIS_dom_sf"/>
</dbReference>
<feature type="domain" description="SIS" evidence="5">
    <location>
        <begin position="214"/>
        <end position="351"/>
    </location>
</feature>
<evidence type="ECO:0000256" key="1">
    <source>
        <dbReference type="ARBA" id="ARBA00001031"/>
    </source>
</evidence>
<protein>
    <recommendedName>
        <fullName evidence="3">Glutamine--fructose-6-phosphate aminotransferase [isomerizing]</fullName>
        <ecNumber evidence="2">2.6.1.16</ecNumber>
    </recommendedName>
</protein>
<dbReference type="PROSITE" id="PS51464">
    <property type="entry name" value="SIS"/>
    <property type="match status" value="2"/>
</dbReference>
<dbReference type="InterPro" id="IPR035466">
    <property type="entry name" value="GlmS/AgaS_SIS"/>
</dbReference>
<gene>
    <name evidence="6" type="ORF">JK364_21650</name>
</gene>
<dbReference type="EMBL" id="JAERRG010000008">
    <property type="protein sequence ID" value="MBL1114979.1"/>
    <property type="molecule type" value="Genomic_DNA"/>
</dbReference>
<accession>A0ABS1PRC7</accession>
<dbReference type="RefSeq" id="WP_201852786.1">
    <property type="nucleotide sequence ID" value="NZ_JAERRG010000008.1"/>
</dbReference>
<evidence type="ECO:0000259" key="5">
    <source>
        <dbReference type="PROSITE" id="PS51464"/>
    </source>
</evidence>
<dbReference type="Proteomes" id="UP000621510">
    <property type="component" value="Unassembled WGS sequence"/>
</dbReference>
<dbReference type="Gene3D" id="3.40.50.10490">
    <property type="entry name" value="Glucose-6-phosphate isomerase like protein, domain 1"/>
    <property type="match status" value="2"/>
</dbReference>
<evidence type="ECO:0000256" key="3">
    <source>
        <dbReference type="ARBA" id="ARBA00016090"/>
    </source>
</evidence>
<reference evidence="6 7" key="1">
    <citation type="submission" date="2021-01" db="EMBL/GenBank/DDBJ databases">
        <title>WGS of actinomycetes isolated from Thailand.</title>
        <authorList>
            <person name="Thawai C."/>
        </authorList>
    </citation>
    <scope>NUCLEOTIDE SEQUENCE [LARGE SCALE GENOMIC DNA]</scope>
    <source>
        <strain evidence="6 7">CA3R110</strain>
    </source>
</reference>
<evidence type="ECO:0000313" key="7">
    <source>
        <dbReference type="Proteomes" id="UP000621510"/>
    </source>
</evidence>